<dbReference type="AlphaFoldDB" id="A0A3E2WQM9"/>
<dbReference type="GeneID" id="93331996"/>
<name>A0A3E2WQM9_9FIRM</name>
<dbReference type="InterPro" id="IPR005475">
    <property type="entry name" value="Transketolase-like_Pyr-bd"/>
</dbReference>
<dbReference type="PANTHER" id="PTHR43825:SF1">
    <property type="entry name" value="TRANSKETOLASE-LIKE PYRIMIDINE-BINDING DOMAIN-CONTAINING PROTEIN"/>
    <property type="match status" value="1"/>
</dbReference>
<keyword evidence="4" id="KW-0812">Transmembrane</keyword>
<proteinExistence type="inferred from homology"/>
<evidence type="ECO:0000256" key="2">
    <source>
        <dbReference type="ARBA" id="ARBA00007131"/>
    </source>
</evidence>
<comment type="caution">
    <text evidence="6">The sequence shown here is derived from an EMBL/GenBank/DDBJ whole genome shotgun (WGS) entry which is preliminary data.</text>
</comment>
<evidence type="ECO:0000256" key="4">
    <source>
        <dbReference type="SAM" id="Phobius"/>
    </source>
</evidence>
<dbReference type="SMART" id="SM00861">
    <property type="entry name" value="Transket_pyr"/>
    <property type="match status" value="1"/>
</dbReference>
<evidence type="ECO:0000256" key="3">
    <source>
        <dbReference type="ARBA" id="ARBA00023052"/>
    </source>
</evidence>
<dbReference type="InterPro" id="IPR051157">
    <property type="entry name" value="PDH/Transketolase"/>
</dbReference>
<dbReference type="InterPro" id="IPR029061">
    <property type="entry name" value="THDP-binding"/>
</dbReference>
<evidence type="ECO:0000313" key="6">
    <source>
        <dbReference type="EMBL" id="RGC29393.1"/>
    </source>
</evidence>
<dbReference type="InterPro" id="IPR033248">
    <property type="entry name" value="Transketolase_C"/>
</dbReference>
<dbReference type="SUPFAM" id="SSF52922">
    <property type="entry name" value="TK C-terminal domain-like"/>
    <property type="match status" value="1"/>
</dbReference>
<gene>
    <name evidence="6" type="ORF">DWX41_15180</name>
</gene>
<dbReference type="SUPFAM" id="SSF52518">
    <property type="entry name" value="Thiamin diphosphate-binding fold (THDP-binding)"/>
    <property type="match status" value="1"/>
</dbReference>
<comment type="similarity">
    <text evidence="2">Belongs to the transketolase family.</text>
</comment>
<organism evidence="6 7">
    <name type="scientific">Hungatella hathewayi</name>
    <dbReference type="NCBI Taxonomy" id="154046"/>
    <lineage>
        <taxon>Bacteria</taxon>
        <taxon>Bacillati</taxon>
        <taxon>Bacillota</taxon>
        <taxon>Clostridia</taxon>
        <taxon>Lachnospirales</taxon>
        <taxon>Lachnospiraceae</taxon>
        <taxon>Hungatella</taxon>
    </lineage>
</organism>
<accession>A0A3E2WQM9</accession>
<comment type="cofactor">
    <cofactor evidence="1">
        <name>thiamine diphosphate</name>
        <dbReference type="ChEBI" id="CHEBI:58937"/>
    </cofactor>
</comment>
<dbReference type="CDD" id="cd07033">
    <property type="entry name" value="TPP_PYR_DXS_TK_like"/>
    <property type="match status" value="1"/>
</dbReference>
<evidence type="ECO:0000259" key="5">
    <source>
        <dbReference type="SMART" id="SM00861"/>
    </source>
</evidence>
<dbReference type="Proteomes" id="UP000261111">
    <property type="component" value="Unassembled WGS sequence"/>
</dbReference>
<feature type="transmembrane region" description="Helical" evidence="4">
    <location>
        <begin position="58"/>
        <end position="82"/>
    </location>
</feature>
<evidence type="ECO:0000313" key="7">
    <source>
        <dbReference type="Proteomes" id="UP000261111"/>
    </source>
</evidence>
<evidence type="ECO:0000256" key="1">
    <source>
        <dbReference type="ARBA" id="ARBA00001964"/>
    </source>
</evidence>
<feature type="domain" description="Transketolase-like pyrimidine-binding" evidence="5">
    <location>
        <begin position="5"/>
        <end position="171"/>
    </location>
</feature>
<keyword evidence="4" id="KW-0472">Membrane</keyword>
<keyword evidence="4" id="KW-1133">Transmembrane helix</keyword>
<protein>
    <submittedName>
        <fullName evidence="6">Transketolase</fullName>
    </submittedName>
</protein>
<sequence length="310" mass="33683">MTEKFDPRKVFGQAVTEVAEQNKNVVVLSADSGKSSGFGDFMKKYPERYYECGIMEQGVVGIAAGMATVGMIPVFCAIAPFVTCRPYEMVRNDIGYMRQNVKLVGRNCGFTYSDLGATHQSLDDFAIMRMIPGMTILAPQDPNEIKAAVRAMIEHEGPVYMRVGNPKISNILPEKEFVIGKGTVLEDGEDITIISTGSTTEAALTAAKELKERGISVRVIGMPTVYPLDTKLVEESAKKTGVILTVEEHYAEGGLGTLVTEACSAFSDIKVYRLGVPAIYAATGSYPELLHYYHIDAEGIAGEVKKVLSK</sequence>
<dbReference type="Pfam" id="PF02780">
    <property type="entry name" value="Transketolase_C"/>
    <property type="match status" value="1"/>
</dbReference>
<reference evidence="6 7" key="1">
    <citation type="submission" date="2018-08" db="EMBL/GenBank/DDBJ databases">
        <title>A genome reference for cultivated species of the human gut microbiota.</title>
        <authorList>
            <person name="Zou Y."/>
            <person name="Xue W."/>
            <person name="Luo G."/>
        </authorList>
    </citation>
    <scope>NUCLEOTIDE SEQUENCE [LARGE SCALE GENOMIC DNA]</scope>
    <source>
        <strain evidence="6 7">AF19-21</strain>
    </source>
</reference>
<dbReference type="InterPro" id="IPR009014">
    <property type="entry name" value="Transketo_C/PFOR_II"/>
</dbReference>
<dbReference type="PANTHER" id="PTHR43825">
    <property type="entry name" value="PYRUVATE DEHYDROGENASE E1 COMPONENT"/>
    <property type="match status" value="1"/>
</dbReference>
<keyword evidence="3" id="KW-0786">Thiamine pyrophosphate</keyword>
<dbReference type="FunFam" id="3.40.50.970:FF:000129">
    <property type="entry name" value="Transketolase"/>
    <property type="match status" value="1"/>
</dbReference>
<dbReference type="Pfam" id="PF02779">
    <property type="entry name" value="Transket_pyr"/>
    <property type="match status" value="1"/>
</dbReference>
<dbReference type="RefSeq" id="WP_025653917.1">
    <property type="nucleotide sequence ID" value="NZ_QVIA01000017.1"/>
</dbReference>
<dbReference type="EMBL" id="QVIA01000017">
    <property type="protein sequence ID" value="RGC29393.1"/>
    <property type="molecule type" value="Genomic_DNA"/>
</dbReference>
<dbReference type="Gene3D" id="3.40.50.970">
    <property type="match status" value="1"/>
</dbReference>
<dbReference type="Gene3D" id="3.40.50.920">
    <property type="match status" value="1"/>
</dbReference>